<dbReference type="AlphaFoldDB" id="A0A9D4FDP0"/>
<comment type="caution">
    <text evidence="1">The sequence shown here is derived from an EMBL/GenBank/DDBJ whole genome shotgun (WGS) entry which is preliminary data.</text>
</comment>
<keyword evidence="2" id="KW-1185">Reference proteome</keyword>
<gene>
    <name evidence="1" type="ORF">DPMN_150639</name>
</gene>
<reference evidence="1" key="2">
    <citation type="submission" date="2020-11" db="EMBL/GenBank/DDBJ databases">
        <authorList>
            <person name="McCartney M.A."/>
            <person name="Auch B."/>
            <person name="Kono T."/>
            <person name="Mallez S."/>
            <person name="Becker A."/>
            <person name="Gohl D.M."/>
            <person name="Silverstein K.A.T."/>
            <person name="Koren S."/>
            <person name="Bechman K.B."/>
            <person name="Herman A."/>
            <person name="Abrahante J.E."/>
            <person name="Garbe J."/>
        </authorList>
    </citation>
    <scope>NUCLEOTIDE SEQUENCE</scope>
    <source>
        <strain evidence="1">Duluth1</strain>
        <tissue evidence="1">Whole animal</tissue>
    </source>
</reference>
<proteinExistence type="predicted"/>
<dbReference type="EMBL" id="JAIWYP010000007">
    <property type="protein sequence ID" value="KAH3797064.1"/>
    <property type="molecule type" value="Genomic_DNA"/>
</dbReference>
<evidence type="ECO:0000313" key="2">
    <source>
        <dbReference type="Proteomes" id="UP000828390"/>
    </source>
</evidence>
<reference evidence="1" key="1">
    <citation type="journal article" date="2019" name="bioRxiv">
        <title>The Genome of the Zebra Mussel, Dreissena polymorpha: A Resource for Invasive Species Research.</title>
        <authorList>
            <person name="McCartney M.A."/>
            <person name="Auch B."/>
            <person name="Kono T."/>
            <person name="Mallez S."/>
            <person name="Zhang Y."/>
            <person name="Obille A."/>
            <person name="Becker A."/>
            <person name="Abrahante J.E."/>
            <person name="Garbe J."/>
            <person name="Badalamenti J.P."/>
            <person name="Herman A."/>
            <person name="Mangelson H."/>
            <person name="Liachko I."/>
            <person name="Sullivan S."/>
            <person name="Sone E.D."/>
            <person name="Koren S."/>
            <person name="Silverstein K.A.T."/>
            <person name="Beckman K.B."/>
            <person name="Gohl D.M."/>
        </authorList>
    </citation>
    <scope>NUCLEOTIDE SEQUENCE</scope>
    <source>
        <strain evidence="1">Duluth1</strain>
        <tissue evidence="1">Whole animal</tissue>
    </source>
</reference>
<protein>
    <submittedName>
        <fullName evidence="1">Uncharacterized protein</fullName>
    </submittedName>
</protein>
<evidence type="ECO:0000313" key="1">
    <source>
        <dbReference type="EMBL" id="KAH3797064.1"/>
    </source>
</evidence>
<accession>A0A9D4FDP0</accession>
<name>A0A9D4FDP0_DREPO</name>
<dbReference type="Proteomes" id="UP000828390">
    <property type="component" value="Unassembled WGS sequence"/>
</dbReference>
<organism evidence="1 2">
    <name type="scientific">Dreissena polymorpha</name>
    <name type="common">Zebra mussel</name>
    <name type="synonym">Mytilus polymorpha</name>
    <dbReference type="NCBI Taxonomy" id="45954"/>
    <lineage>
        <taxon>Eukaryota</taxon>
        <taxon>Metazoa</taxon>
        <taxon>Spiralia</taxon>
        <taxon>Lophotrochozoa</taxon>
        <taxon>Mollusca</taxon>
        <taxon>Bivalvia</taxon>
        <taxon>Autobranchia</taxon>
        <taxon>Heteroconchia</taxon>
        <taxon>Euheterodonta</taxon>
        <taxon>Imparidentia</taxon>
        <taxon>Neoheterodontei</taxon>
        <taxon>Myida</taxon>
        <taxon>Dreissenoidea</taxon>
        <taxon>Dreissenidae</taxon>
        <taxon>Dreissena</taxon>
    </lineage>
</organism>
<sequence>MDAVRLVVIGALVQQQNQNLLRLQQAVDRRRRERRRMNRAVWVRQWILRRPEHGLYHKLMVELRNEDPRAFHHFMRMPPAMFDEVVQRLTPD</sequence>